<proteinExistence type="predicted"/>
<reference evidence="5 6" key="1">
    <citation type="submission" date="2016-10" db="EMBL/GenBank/DDBJ databases">
        <authorList>
            <person name="de Groot N.N."/>
        </authorList>
    </citation>
    <scope>NUCLEOTIDE SEQUENCE [LARGE SCALE GENOMIC DNA]</scope>
    <source>
        <strain evidence="5 6">DSM 21741</strain>
    </source>
</reference>
<keyword evidence="1 5" id="KW-0808">Transferase</keyword>
<dbReference type="InterPro" id="IPR050832">
    <property type="entry name" value="Bact_Acetyltransf"/>
</dbReference>
<evidence type="ECO:0000313" key="5">
    <source>
        <dbReference type="EMBL" id="SDT25219.1"/>
    </source>
</evidence>
<protein>
    <submittedName>
        <fullName evidence="5">Ribosomal-protein-alanine N-acetyltransferase</fullName>
    </submittedName>
</protein>
<keyword evidence="2" id="KW-0012">Acyltransferase</keyword>
<dbReference type="OrthoDB" id="529907at2"/>
<keyword evidence="6" id="KW-1185">Reference proteome</keyword>
<dbReference type="CDD" id="cd04301">
    <property type="entry name" value="NAT_SF"/>
    <property type="match status" value="1"/>
</dbReference>
<dbReference type="EMBL" id="LT629749">
    <property type="protein sequence ID" value="SDT25219.1"/>
    <property type="molecule type" value="Genomic_DNA"/>
</dbReference>
<feature type="region of interest" description="Disordered" evidence="3">
    <location>
        <begin position="165"/>
        <end position="195"/>
    </location>
</feature>
<dbReference type="PANTHER" id="PTHR43877">
    <property type="entry name" value="AMINOALKYLPHOSPHONATE N-ACETYLTRANSFERASE-RELATED-RELATED"/>
    <property type="match status" value="1"/>
</dbReference>
<dbReference type="GO" id="GO:0016747">
    <property type="term" value="F:acyltransferase activity, transferring groups other than amino-acyl groups"/>
    <property type="evidence" value="ECO:0007669"/>
    <property type="project" value="InterPro"/>
</dbReference>
<accession>A0A1H1YV72</accession>
<dbReference type="STRING" id="546871.SAMN04488543_3450"/>
<dbReference type="PROSITE" id="PS51186">
    <property type="entry name" value="GNAT"/>
    <property type="match status" value="1"/>
</dbReference>
<dbReference type="SUPFAM" id="SSF55729">
    <property type="entry name" value="Acyl-CoA N-acyltransferases (Nat)"/>
    <property type="match status" value="1"/>
</dbReference>
<evidence type="ECO:0000256" key="1">
    <source>
        <dbReference type="ARBA" id="ARBA00022679"/>
    </source>
</evidence>
<evidence type="ECO:0000256" key="2">
    <source>
        <dbReference type="ARBA" id="ARBA00023315"/>
    </source>
</evidence>
<dbReference type="Proteomes" id="UP000199092">
    <property type="component" value="Chromosome I"/>
</dbReference>
<dbReference type="RefSeq" id="WP_091414385.1">
    <property type="nucleotide sequence ID" value="NZ_LT629749.1"/>
</dbReference>
<sequence>MTGGAAAVSITPARRDDLPAVLALERVGFPEPEQWSERSWAGELLGEGRTVLLARAGQVVGVVAFRTTGEHADLHRLVVAPGHRREGLGTALVLAGLDAVRHLGARAVLLEVDYDNEPAIALYQHLGFEQLTARRDYYGPGQDALILKLYDLDTWPARYAAQLGEEAAERAQQGSRPAPVVPPPPAVPADTEEQP</sequence>
<evidence type="ECO:0000313" key="6">
    <source>
        <dbReference type="Proteomes" id="UP000199092"/>
    </source>
</evidence>
<evidence type="ECO:0000259" key="4">
    <source>
        <dbReference type="PROSITE" id="PS51186"/>
    </source>
</evidence>
<dbReference type="InterPro" id="IPR016181">
    <property type="entry name" value="Acyl_CoA_acyltransferase"/>
</dbReference>
<organism evidence="5 6">
    <name type="scientific">Friedmanniella luteola</name>
    <dbReference type="NCBI Taxonomy" id="546871"/>
    <lineage>
        <taxon>Bacteria</taxon>
        <taxon>Bacillati</taxon>
        <taxon>Actinomycetota</taxon>
        <taxon>Actinomycetes</taxon>
        <taxon>Propionibacteriales</taxon>
        <taxon>Nocardioidaceae</taxon>
        <taxon>Friedmanniella</taxon>
    </lineage>
</organism>
<dbReference type="Pfam" id="PF00583">
    <property type="entry name" value="Acetyltransf_1"/>
    <property type="match status" value="1"/>
</dbReference>
<feature type="domain" description="N-acetyltransferase" evidence="4">
    <location>
        <begin position="8"/>
        <end position="152"/>
    </location>
</feature>
<gene>
    <name evidence="5" type="ORF">SAMN04488543_3450</name>
</gene>
<name>A0A1H1YV72_9ACTN</name>
<dbReference type="Gene3D" id="3.40.630.30">
    <property type="match status" value="1"/>
</dbReference>
<dbReference type="InterPro" id="IPR000182">
    <property type="entry name" value="GNAT_dom"/>
</dbReference>
<evidence type="ECO:0000256" key="3">
    <source>
        <dbReference type="SAM" id="MobiDB-lite"/>
    </source>
</evidence>
<dbReference type="AlphaFoldDB" id="A0A1H1YV72"/>